<gene>
    <name evidence="2" type="ORF">NCTC10172_00796</name>
</gene>
<dbReference type="KEGG" id="ahk:NCTC10172_00796"/>
<keyword evidence="1" id="KW-1133">Transmembrane helix</keyword>
<evidence type="ECO:0000256" key="1">
    <source>
        <dbReference type="SAM" id="Phobius"/>
    </source>
</evidence>
<sequence length="86" mass="9940">MRFLLRKIVTLIFIFTLIMYLMPFGSVFELIAGIIANLDFSWKSLSGIYLALRIVIVTNTDIVILMIFEVLCIIALRKKQKKDVTE</sequence>
<reference evidence="2" key="1">
    <citation type="submission" date="2019-01" db="EMBL/GenBank/DDBJ databases">
        <authorList>
            <consortium name="Pathogen Informatics"/>
        </authorList>
    </citation>
    <scope>NUCLEOTIDE SEQUENCE [LARGE SCALE GENOMIC DNA]</scope>
    <source>
        <strain evidence="2">NCTC10172</strain>
    </source>
</reference>
<name>A0A449BK56_9MOLU</name>
<keyword evidence="3" id="KW-1185">Reference proteome</keyword>
<proteinExistence type="predicted"/>
<dbReference type="EMBL" id="LR215050">
    <property type="protein sequence ID" value="VEU82773.1"/>
    <property type="molecule type" value="Genomic_DNA"/>
</dbReference>
<evidence type="ECO:0000313" key="2">
    <source>
        <dbReference type="EMBL" id="VEU82773.1"/>
    </source>
</evidence>
<organism evidence="2 3">
    <name type="scientific">Acholeplasma hippikon</name>
    <dbReference type="NCBI Taxonomy" id="264636"/>
    <lineage>
        <taxon>Bacteria</taxon>
        <taxon>Bacillati</taxon>
        <taxon>Mycoplasmatota</taxon>
        <taxon>Mollicutes</taxon>
        <taxon>Acholeplasmatales</taxon>
        <taxon>Acholeplasmataceae</taxon>
        <taxon>Acholeplasma</taxon>
    </lineage>
</organism>
<dbReference type="Proteomes" id="UP000290909">
    <property type="component" value="Chromosome"/>
</dbReference>
<feature type="transmembrane region" description="Helical" evidence="1">
    <location>
        <begin position="48"/>
        <end position="76"/>
    </location>
</feature>
<dbReference type="RefSeq" id="WP_035368390.1">
    <property type="nucleotide sequence ID" value="NZ_LR215050.1"/>
</dbReference>
<protein>
    <submittedName>
        <fullName evidence="2">Uncharacterized protein</fullName>
    </submittedName>
</protein>
<feature type="transmembrane region" description="Helical" evidence="1">
    <location>
        <begin position="12"/>
        <end position="36"/>
    </location>
</feature>
<keyword evidence="1" id="KW-0812">Transmembrane</keyword>
<accession>A0A449BK56</accession>
<evidence type="ECO:0000313" key="3">
    <source>
        <dbReference type="Proteomes" id="UP000290909"/>
    </source>
</evidence>
<dbReference type="AlphaFoldDB" id="A0A449BK56"/>
<keyword evidence="1" id="KW-0472">Membrane</keyword>